<gene>
    <name evidence="1" type="ORF">SAMN05444142_101826</name>
</gene>
<organism evidence="1 2">
    <name type="scientific">Lutimaribacter pacificus</name>
    <dbReference type="NCBI Taxonomy" id="391948"/>
    <lineage>
        <taxon>Bacteria</taxon>
        <taxon>Pseudomonadati</taxon>
        <taxon>Pseudomonadota</taxon>
        <taxon>Alphaproteobacteria</taxon>
        <taxon>Rhodobacterales</taxon>
        <taxon>Roseobacteraceae</taxon>
        <taxon>Lutimaribacter</taxon>
    </lineage>
</organism>
<dbReference type="EMBL" id="FQZZ01000001">
    <property type="protein sequence ID" value="SHJ61897.1"/>
    <property type="molecule type" value="Genomic_DNA"/>
</dbReference>
<accession>A0A1H0B0T1</accession>
<evidence type="ECO:0008006" key="3">
    <source>
        <dbReference type="Google" id="ProtNLM"/>
    </source>
</evidence>
<reference evidence="1 2" key="1">
    <citation type="submission" date="2016-11" db="EMBL/GenBank/DDBJ databases">
        <authorList>
            <person name="Varghese N."/>
            <person name="Submissions S."/>
        </authorList>
    </citation>
    <scope>NUCLEOTIDE SEQUENCE [LARGE SCALE GENOMIC DNA]</scope>
    <source>
        <strain evidence="1 2">DSM 29620</strain>
    </source>
</reference>
<dbReference type="OrthoDB" id="7658992at2"/>
<proteinExistence type="predicted"/>
<dbReference type="RefSeq" id="WP_149786313.1">
    <property type="nucleotide sequence ID" value="NZ_FNIO01000001.1"/>
</dbReference>
<name>A0A1H0B0T1_9RHOB</name>
<protein>
    <recommendedName>
        <fullName evidence="3">DUF5333 domain-containing protein</fullName>
    </recommendedName>
</protein>
<keyword evidence="2" id="KW-1185">Reference proteome</keyword>
<dbReference type="InterPro" id="IPR020349">
    <property type="entry name" value="Uncharacterised_14.7kDa"/>
</dbReference>
<dbReference type="Pfam" id="PF17267">
    <property type="entry name" value="DUF5333"/>
    <property type="match status" value="1"/>
</dbReference>
<sequence>MQMIPALALSASIVTTSAAALPPLREVSEIDDNMLWVALAIEISDRCDSIAPRTLRGLSYLWQLRARATELGYSDAAIEAYVDSKAEKARMRERGRAYVRAQGLNPENDRDLCKLGRREIKQGSQIGAFLKAK</sequence>
<dbReference type="Proteomes" id="UP000324252">
    <property type="component" value="Unassembled WGS sequence"/>
</dbReference>
<evidence type="ECO:0000313" key="1">
    <source>
        <dbReference type="EMBL" id="SHJ61897.1"/>
    </source>
</evidence>
<evidence type="ECO:0000313" key="2">
    <source>
        <dbReference type="Proteomes" id="UP000324252"/>
    </source>
</evidence>
<dbReference type="AlphaFoldDB" id="A0A1H0B0T1"/>